<sequence>MLSNIILQALLFTAPLIGVVSAAPGAGMPKNVDSNNTSDSLSSRGILKPRFDAFCYDDAYKGTYAAAEATLAWLNAQGRAYCTPAPDGAEGAGEYYHTSKLIGRLDSTYVYMFNNKQTDWARSYCADVGLGVKWIMDNCRQGDHPDCKEGGDLRKCPVGGVQAANGNGELLVIVRNRE</sequence>
<keyword evidence="1" id="KW-0732">Signal</keyword>
<feature type="signal peptide" evidence="1">
    <location>
        <begin position="1"/>
        <end position="22"/>
    </location>
</feature>
<evidence type="ECO:0008006" key="4">
    <source>
        <dbReference type="Google" id="ProtNLM"/>
    </source>
</evidence>
<dbReference type="EMBL" id="JAZGSY010000042">
    <property type="protein sequence ID" value="KAL1842474.1"/>
    <property type="molecule type" value="Genomic_DNA"/>
</dbReference>
<comment type="caution">
    <text evidence="2">The sequence shown here is derived from an EMBL/GenBank/DDBJ whole genome shotgun (WGS) entry which is preliminary data.</text>
</comment>
<name>A0ABR3VKP9_HUMIN</name>
<evidence type="ECO:0000313" key="2">
    <source>
        <dbReference type="EMBL" id="KAL1842474.1"/>
    </source>
</evidence>
<evidence type="ECO:0000313" key="3">
    <source>
        <dbReference type="Proteomes" id="UP001583172"/>
    </source>
</evidence>
<organism evidence="2 3">
    <name type="scientific">Humicola insolens</name>
    <name type="common">Soft-rot fungus</name>
    <dbReference type="NCBI Taxonomy" id="85995"/>
    <lineage>
        <taxon>Eukaryota</taxon>
        <taxon>Fungi</taxon>
        <taxon>Dikarya</taxon>
        <taxon>Ascomycota</taxon>
        <taxon>Pezizomycotina</taxon>
        <taxon>Sordariomycetes</taxon>
        <taxon>Sordariomycetidae</taxon>
        <taxon>Sordariales</taxon>
        <taxon>Chaetomiaceae</taxon>
        <taxon>Mycothermus</taxon>
    </lineage>
</organism>
<accession>A0ABR3VKP9</accession>
<keyword evidence="3" id="KW-1185">Reference proteome</keyword>
<proteinExistence type="predicted"/>
<gene>
    <name evidence="2" type="ORF">VTJ49DRAFT_5211</name>
</gene>
<evidence type="ECO:0000256" key="1">
    <source>
        <dbReference type="SAM" id="SignalP"/>
    </source>
</evidence>
<reference evidence="2 3" key="1">
    <citation type="journal article" date="2024" name="Commun. Biol.">
        <title>Comparative genomic analysis of thermophilic fungi reveals convergent evolutionary adaptations and gene losses.</title>
        <authorList>
            <person name="Steindorff A.S."/>
            <person name="Aguilar-Pontes M.V."/>
            <person name="Robinson A.J."/>
            <person name="Andreopoulos B."/>
            <person name="LaButti K."/>
            <person name="Kuo A."/>
            <person name="Mondo S."/>
            <person name="Riley R."/>
            <person name="Otillar R."/>
            <person name="Haridas S."/>
            <person name="Lipzen A."/>
            <person name="Grimwood J."/>
            <person name="Schmutz J."/>
            <person name="Clum A."/>
            <person name="Reid I.D."/>
            <person name="Moisan M.C."/>
            <person name="Butler G."/>
            <person name="Nguyen T.T.M."/>
            <person name="Dewar K."/>
            <person name="Conant G."/>
            <person name="Drula E."/>
            <person name="Henrissat B."/>
            <person name="Hansel C."/>
            <person name="Singer S."/>
            <person name="Hutchinson M.I."/>
            <person name="de Vries R.P."/>
            <person name="Natvig D.O."/>
            <person name="Powell A.J."/>
            <person name="Tsang A."/>
            <person name="Grigoriev I.V."/>
        </authorList>
    </citation>
    <scope>NUCLEOTIDE SEQUENCE [LARGE SCALE GENOMIC DNA]</scope>
    <source>
        <strain evidence="2 3">CBS 620.91</strain>
    </source>
</reference>
<dbReference type="Proteomes" id="UP001583172">
    <property type="component" value="Unassembled WGS sequence"/>
</dbReference>
<feature type="chain" id="PRO_5047325821" description="Ecp2 effector protein domain-containing protein" evidence="1">
    <location>
        <begin position="23"/>
        <end position="178"/>
    </location>
</feature>
<protein>
    <recommendedName>
        <fullName evidence="4">Ecp2 effector protein domain-containing protein</fullName>
    </recommendedName>
</protein>